<reference evidence="2" key="1">
    <citation type="submission" date="2016-10" db="EMBL/GenBank/DDBJ databases">
        <authorList>
            <person name="Wibberg D."/>
        </authorList>
    </citation>
    <scope>NUCLEOTIDE SEQUENCE [LARGE SCALE GENOMIC DNA]</scope>
</reference>
<dbReference type="AlphaFoldDB" id="A0A1R3U5W6"/>
<evidence type="ECO:0000313" key="1">
    <source>
        <dbReference type="EMBL" id="SCX33956.1"/>
    </source>
</evidence>
<name>A0A1R3U5W6_9HYPH</name>
<dbReference type="GeneID" id="86882869"/>
<dbReference type="InterPro" id="IPR011047">
    <property type="entry name" value="Quinoprotein_ADH-like_sf"/>
</dbReference>
<protein>
    <submittedName>
        <fullName evidence="1">Uncharacterized protein</fullName>
    </submittedName>
</protein>
<dbReference type="STRING" id="1907666.DSM25559_4310"/>
<dbReference type="SUPFAM" id="SSF50998">
    <property type="entry name" value="Quinoprotein alcohol dehydrogenase-like"/>
    <property type="match status" value="1"/>
</dbReference>
<organism evidence="1 2">
    <name type="scientific">Agrobacterium rosae</name>
    <dbReference type="NCBI Taxonomy" id="1972867"/>
    <lineage>
        <taxon>Bacteria</taxon>
        <taxon>Pseudomonadati</taxon>
        <taxon>Pseudomonadota</taxon>
        <taxon>Alphaproteobacteria</taxon>
        <taxon>Hyphomicrobiales</taxon>
        <taxon>Rhizobiaceae</taxon>
        <taxon>Rhizobium/Agrobacterium group</taxon>
        <taxon>Agrobacterium</taxon>
    </lineage>
</organism>
<evidence type="ECO:0000313" key="2">
    <source>
        <dbReference type="Proteomes" id="UP000187891"/>
    </source>
</evidence>
<dbReference type="RefSeq" id="WP_197710917.1">
    <property type="nucleotide sequence ID" value="NZ_FMUE01000014.1"/>
</dbReference>
<gene>
    <name evidence="1" type="ORF">DSM25559_4310</name>
</gene>
<accession>A0A1R3U5W6</accession>
<dbReference type="EMBL" id="FMUE01000014">
    <property type="protein sequence ID" value="SCX33956.1"/>
    <property type="molecule type" value="Genomic_DNA"/>
</dbReference>
<proteinExistence type="predicted"/>
<dbReference type="Proteomes" id="UP000187891">
    <property type="component" value="Unassembled WGS sequence"/>
</dbReference>
<sequence>MDKIIRLDAAIAFDSDTFCAVFSENDSDDSYSYILTYEGNFKQPWSRADVPRKIDGLTGKLDSEGRPVIYAVSDEGDVYTIWPGKTSQHMKIMGAGVYSEDATGLGYINSATLVDDVILVTGYHSQLYRIVGEKTEWFHREKLPSAPEGFEYLAFGTVRGTTDTDMYMSVVYFPENSTRGLTDEEEKRRSELIKEGRYEEALDLEESTKEGQTRVNEGRLHHWDGNEWRVVATPRSGKFYSEPAVLSDILIENNDRVWAVGNNGVILVGNARDGFQDISFKGNDENLRSITKFRDRMVIASDYALHWFDGHILTPLKPVLDPNINKSIPTPLKVQAVGDVLYYFDSKHGIQTFDGNDWKAVEVPQELLEREFKGTEN</sequence>